<organism evidence="2">
    <name type="scientific">marine metagenome</name>
    <dbReference type="NCBI Taxonomy" id="408172"/>
    <lineage>
        <taxon>unclassified sequences</taxon>
        <taxon>metagenomes</taxon>
        <taxon>ecological metagenomes</taxon>
    </lineage>
</organism>
<reference evidence="2" key="1">
    <citation type="submission" date="2018-05" db="EMBL/GenBank/DDBJ databases">
        <authorList>
            <person name="Lanie J.A."/>
            <person name="Ng W.-L."/>
            <person name="Kazmierczak K.M."/>
            <person name="Andrzejewski T.M."/>
            <person name="Davidsen T.M."/>
            <person name="Wayne K.J."/>
            <person name="Tettelin H."/>
            <person name="Glass J.I."/>
            <person name="Rusch D."/>
            <person name="Podicherti R."/>
            <person name="Tsui H.-C.T."/>
            <person name="Winkler M.E."/>
        </authorList>
    </citation>
    <scope>NUCLEOTIDE SEQUENCE</scope>
</reference>
<keyword evidence="1" id="KW-1133">Transmembrane helix</keyword>
<accession>A0A381SKY7</accession>
<keyword evidence="1" id="KW-0812">Transmembrane</keyword>
<dbReference type="PROSITE" id="PS51257">
    <property type="entry name" value="PROKAR_LIPOPROTEIN"/>
    <property type="match status" value="1"/>
</dbReference>
<dbReference type="EMBL" id="UINC01003062">
    <property type="protein sequence ID" value="SVA02997.1"/>
    <property type="molecule type" value="Genomic_DNA"/>
</dbReference>
<dbReference type="AlphaFoldDB" id="A0A381SKY7"/>
<feature type="transmembrane region" description="Helical" evidence="1">
    <location>
        <begin position="12"/>
        <end position="33"/>
    </location>
</feature>
<sequence>MSWEKFWDWGWMVAVIVLGVTYLTISLSSCATVEKTSEEMRESWYNACVATSSLPDAAKETCRMRADKINFGD</sequence>
<gene>
    <name evidence="2" type="ORF">METZ01_LOCUS55851</name>
</gene>
<evidence type="ECO:0000313" key="2">
    <source>
        <dbReference type="EMBL" id="SVA02997.1"/>
    </source>
</evidence>
<evidence type="ECO:0000256" key="1">
    <source>
        <dbReference type="SAM" id="Phobius"/>
    </source>
</evidence>
<protein>
    <submittedName>
        <fullName evidence="2">Uncharacterized protein</fullName>
    </submittedName>
</protein>
<proteinExistence type="predicted"/>
<keyword evidence="1" id="KW-0472">Membrane</keyword>
<name>A0A381SKY7_9ZZZZ</name>